<dbReference type="GO" id="GO:0008882">
    <property type="term" value="F:[glutamate-ammonia-ligase] adenylyltransferase activity"/>
    <property type="evidence" value="ECO:0007669"/>
    <property type="project" value="UniProtKB-UniRule"/>
</dbReference>
<accession>A0A285NDX0</accession>
<name>A0A285NDX0_9HYPH</name>
<evidence type="ECO:0000256" key="4">
    <source>
        <dbReference type="ARBA" id="ARBA00022840"/>
    </source>
</evidence>
<dbReference type="Gene3D" id="3.30.460.10">
    <property type="entry name" value="Beta Polymerase, domain 2"/>
    <property type="match status" value="2"/>
</dbReference>
<keyword evidence="5 7" id="KW-0460">Magnesium</keyword>
<dbReference type="PANTHER" id="PTHR30621:SF0">
    <property type="entry name" value="BIFUNCTIONAL GLUTAMINE SYNTHETASE ADENYLYLTRANSFERASE_ADENYLYL-REMOVING ENZYME"/>
    <property type="match status" value="1"/>
</dbReference>
<evidence type="ECO:0000313" key="10">
    <source>
        <dbReference type="EMBL" id="SNZ07147.1"/>
    </source>
</evidence>
<comment type="catalytic activity">
    <reaction evidence="7">
        <text>[glutamine synthetase]-L-tyrosine + ATP = [glutamine synthetase]-O(4)-(5'-adenylyl)-L-tyrosine + diphosphate</text>
        <dbReference type="Rhea" id="RHEA:18589"/>
        <dbReference type="Rhea" id="RHEA-COMP:10660"/>
        <dbReference type="Rhea" id="RHEA-COMP:10661"/>
        <dbReference type="ChEBI" id="CHEBI:30616"/>
        <dbReference type="ChEBI" id="CHEBI:33019"/>
        <dbReference type="ChEBI" id="CHEBI:46858"/>
        <dbReference type="ChEBI" id="CHEBI:83624"/>
        <dbReference type="EC" id="2.7.7.42"/>
    </reaction>
</comment>
<reference evidence="10 11" key="1">
    <citation type="submission" date="2017-09" db="EMBL/GenBank/DDBJ databases">
        <authorList>
            <person name="Ehlers B."/>
            <person name="Leendertz F.H."/>
        </authorList>
    </citation>
    <scope>NUCLEOTIDE SEQUENCE [LARGE SCALE GENOMIC DNA]</scope>
    <source>
        <strain evidence="10 11">DSM 18289</strain>
    </source>
</reference>
<dbReference type="GO" id="GO:0000820">
    <property type="term" value="P:regulation of glutamine family amino acid metabolic process"/>
    <property type="evidence" value="ECO:0007669"/>
    <property type="project" value="UniProtKB-UniRule"/>
</dbReference>
<dbReference type="InterPro" id="IPR013546">
    <property type="entry name" value="PII_UdlTrfase/GS_AdlTrfase"/>
</dbReference>
<dbReference type="SUPFAM" id="SSF81593">
    <property type="entry name" value="Nucleotidyltransferase substrate binding subunit/domain"/>
    <property type="match status" value="2"/>
</dbReference>
<evidence type="ECO:0000256" key="2">
    <source>
        <dbReference type="ARBA" id="ARBA00022695"/>
    </source>
</evidence>
<feature type="domain" description="Glutamate-ammonia ligase adenylyltransferase repeated" evidence="8">
    <location>
        <begin position="587"/>
        <end position="826"/>
    </location>
</feature>
<evidence type="ECO:0000256" key="3">
    <source>
        <dbReference type="ARBA" id="ARBA00022741"/>
    </source>
</evidence>
<comment type="cofactor">
    <cofactor evidence="7">
        <name>Mg(2+)</name>
        <dbReference type="ChEBI" id="CHEBI:18420"/>
    </cofactor>
</comment>
<dbReference type="PANTHER" id="PTHR30621">
    <property type="entry name" value="GLUTAMINE SYNTHETASE ADENYLYLTRANSFERASE"/>
    <property type="match status" value="1"/>
</dbReference>
<feature type="domain" description="PII-uridylyltransferase/Glutamine-synthetase adenylyltransferase" evidence="9">
    <location>
        <begin position="854"/>
        <end position="944"/>
    </location>
</feature>
<evidence type="ECO:0000313" key="11">
    <source>
        <dbReference type="Proteomes" id="UP000219439"/>
    </source>
</evidence>
<dbReference type="SUPFAM" id="SSF81301">
    <property type="entry name" value="Nucleotidyltransferase"/>
    <property type="match status" value="2"/>
</dbReference>
<comment type="similarity">
    <text evidence="7">Belongs to the GlnE family.</text>
</comment>
<dbReference type="Gene3D" id="1.20.120.1510">
    <property type="match status" value="1"/>
</dbReference>
<keyword evidence="1 7" id="KW-0808">Transferase</keyword>
<dbReference type="GO" id="GO:0016874">
    <property type="term" value="F:ligase activity"/>
    <property type="evidence" value="ECO:0007669"/>
    <property type="project" value="UniProtKB-KW"/>
</dbReference>
<feature type="region of interest" description="Adenylyl removase" evidence="7">
    <location>
        <begin position="1"/>
        <end position="478"/>
    </location>
</feature>
<dbReference type="GO" id="GO:0005524">
    <property type="term" value="F:ATP binding"/>
    <property type="evidence" value="ECO:0007669"/>
    <property type="project" value="UniProtKB-UniRule"/>
</dbReference>
<gene>
    <name evidence="7" type="primary">glnE</name>
    <name evidence="10" type="ORF">SAMN06265368_0681</name>
</gene>
<dbReference type="CDD" id="cd05401">
    <property type="entry name" value="NT_GlnE_GlnD_like"/>
    <property type="match status" value="2"/>
</dbReference>
<sequence>MTGEHMTAKQPSISALAQIWTGAKAIPHLADDQALLVPLYEKIGKIEERDEISLNILRKCLSDETLKGLLAGIFETSSYLSDLILKDPARLEQILTSDPKRHIEVLVQSAIFHEASSEAEIMRHLRLIKQDAALTLGLADIGGLWNVKQVTNALTDIADATLRGAIRFLLKDNHRRGKLHLPNPEEPEEGSGYFALAMGKHGAGELNYSSDIDLIVLYDSDIAPCRDKWEMGTTFVRLTKQLVKIMQDRTADGYVFRTDLRLRPDPGATPPAMSVLAALQYYESMGQNWERAALIKARACAGDIKAGKYFLGEVAPFIWRKYFDYAALADVHSIKRQIHAHKGHGQIAIKGHNVKLGRGGIREIEFYVQTQQLIAGGRNPALRGRETIPMLSELVKLTWIEPEARDQLTEAYEFLRKVEHRIQMQRDEQTHNMPEQDEGVAEIGRMMGYADLDTFKTDLRSWLECVQGHYAELFEEEQALGAESGGNLVFTGEDDDPETLHTLTEMGFQNPTEVTKTVRAWHFGRYAATRSTKSRERLTELTPALLQALANTDNPDKAFLSFNSFLGALPSGIQLFSLLKNNPQMLETLAIVLGASPRLAQTASRRPRVIDALLDPAFFGDMLERDNLDARLSRMLKEATCYEDALDGARIFGQEQLFLIGVRILMGAISASQAGAAYAMLAGVIIRHLLKFSQQELERRHGRIPGGKVAVIALGKLGGREMTAGSDLDLMLLYDHDPDAKWSDGDKPLAPSQYYTRLTQRLITALSAPTAEGELYEVDFRLRPSGNSGPLATSLSSFRSYHEKDAWTWEHMALTRARIVAADEGFSNIVRKEIVSVLAQPREAEAVFADVTDMRVRIEDEKRTSNPWHIKQVAGGLVDVEFIAQALQLIHANKHPEVLHANTAEALRLCVDEGLIDHGVADKLLPAIRLYHNLTQILRVCLDGNFDPHSASNGLKQAIARAGEEPDIAQLELRLRQYQSEARDCFTQLIGSVEARQETV</sequence>
<evidence type="ECO:0000256" key="7">
    <source>
        <dbReference type="HAMAP-Rule" id="MF_00802"/>
    </source>
</evidence>
<dbReference type="Proteomes" id="UP000219439">
    <property type="component" value="Unassembled WGS sequence"/>
</dbReference>
<dbReference type="Pfam" id="PF08335">
    <property type="entry name" value="GlnD_UR_UTase"/>
    <property type="match status" value="2"/>
</dbReference>
<protein>
    <recommendedName>
        <fullName evidence="7">Bifunctional glutamine synthetase adenylyltransferase/adenylyl-removing enzyme</fullName>
    </recommendedName>
    <alternativeName>
        <fullName evidence="7">ATP:glutamine synthetase adenylyltransferase</fullName>
    </alternativeName>
    <alternativeName>
        <fullName evidence="7">ATase</fullName>
    </alternativeName>
    <domain>
        <recommendedName>
            <fullName evidence="7">Glutamine synthetase adenylyl-L-tyrosine phosphorylase</fullName>
            <ecNumber evidence="7">2.7.7.89</ecNumber>
        </recommendedName>
        <alternativeName>
            <fullName evidence="7">Adenylyl removase</fullName>
            <shortName evidence="7">AR</shortName>
            <shortName evidence="7">AT-N</shortName>
        </alternativeName>
    </domain>
    <domain>
        <recommendedName>
            <fullName evidence="7">Glutamine synthetase adenylyl transferase</fullName>
            <ecNumber evidence="7">2.7.7.42</ecNumber>
        </recommendedName>
        <alternativeName>
            <fullName evidence="7">Adenylyl transferase</fullName>
            <shortName evidence="7">AT</shortName>
            <shortName evidence="7">AT-C</shortName>
        </alternativeName>
    </domain>
</protein>
<comment type="function">
    <text evidence="7">Involved in the regulation of glutamine synthetase GlnA, a key enzyme in the process to assimilate ammonia. When cellular nitrogen levels are high, the C-terminal adenylyl transferase (AT) inactivates GlnA by covalent transfer of an adenylyl group from ATP to specific tyrosine residue of GlnA, thus reducing its activity. Conversely, when nitrogen levels are low, the N-terminal adenylyl removase (AR) activates GlnA by removing the adenylyl group by phosphorolysis, increasing its activity. The regulatory region of GlnE binds the signal transduction protein PII (GlnB) which indicates the nitrogen status of the cell.</text>
</comment>
<keyword evidence="11" id="KW-1185">Reference proteome</keyword>
<dbReference type="NCBIfam" id="NF010706">
    <property type="entry name" value="PRK14108.1"/>
    <property type="match status" value="1"/>
</dbReference>
<dbReference type="GO" id="GO:0000287">
    <property type="term" value="F:magnesium ion binding"/>
    <property type="evidence" value="ECO:0007669"/>
    <property type="project" value="UniProtKB-UniRule"/>
</dbReference>
<dbReference type="HAMAP" id="MF_00802">
    <property type="entry name" value="GlnE"/>
    <property type="match status" value="1"/>
</dbReference>
<evidence type="ECO:0000256" key="6">
    <source>
        <dbReference type="ARBA" id="ARBA00023268"/>
    </source>
</evidence>
<feature type="domain" description="PII-uridylyltransferase/Glutamine-synthetase adenylyltransferase" evidence="9">
    <location>
        <begin position="334"/>
        <end position="474"/>
    </location>
</feature>
<evidence type="ECO:0000256" key="1">
    <source>
        <dbReference type="ARBA" id="ARBA00022679"/>
    </source>
</evidence>
<dbReference type="Pfam" id="PF03710">
    <property type="entry name" value="GlnE"/>
    <property type="match status" value="2"/>
</dbReference>
<evidence type="ECO:0000259" key="8">
    <source>
        <dbReference type="Pfam" id="PF03710"/>
    </source>
</evidence>
<keyword evidence="2 7" id="KW-0548">Nucleotidyltransferase</keyword>
<feature type="domain" description="Glutamate-ammonia ligase adenylyltransferase repeated" evidence="8">
    <location>
        <begin position="70"/>
        <end position="311"/>
    </location>
</feature>
<dbReference type="InterPro" id="IPR043519">
    <property type="entry name" value="NT_sf"/>
</dbReference>
<dbReference type="Gene3D" id="1.20.120.330">
    <property type="entry name" value="Nucleotidyltransferases domain 2"/>
    <property type="match status" value="2"/>
</dbReference>
<proteinExistence type="inferred from homology"/>
<keyword evidence="3 7" id="KW-0547">Nucleotide-binding</keyword>
<dbReference type="EMBL" id="OBEL01000001">
    <property type="protein sequence ID" value="SNZ07147.1"/>
    <property type="molecule type" value="Genomic_DNA"/>
</dbReference>
<dbReference type="InterPro" id="IPR023057">
    <property type="entry name" value="GlnE"/>
</dbReference>
<dbReference type="NCBIfam" id="NF008292">
    <property type="entry name" value="PRK11072.1"/>
    <property type="match status" value="1"/>
</dbReference>
<dbReference type="AlphaFoldDB" id="A0A285NDX0"/>
<keyword evidence="10" id="KW-0436">Ligase</keyword>
<dbReference type="GO" id="GO:0047388">
    <property type="term" value="F:[glutamine synthetase]-adenylyl-L-tyrosine phosphorylase activity"/>
    <property type="evidence" value="ECO:0007669"/>
    <property type="project" value="UniProtKB-EC"/>
</dbReference>
<evidence type="ECO:0000259" key="9">
    <source>
        <dbReference type="Pfam" id="PF08335"/>
    </source>
</evidence>
<evidence type="ECO:0000256" key="5">
    <source>
        <dbReference type="ARBA" id="ARBA00022842"/>
    </source>
</evidence>
<dbReference type="GO" id="GO:0005829">
    <property type="term" value="C:cytosol"/>
    <property type="evidence" value="ECO:0007669"/>
    <property type="project" value="TreeGrafter"/>
</dbReference>
<comment type="catalytic activity">
    <reaction evidence="7">
        <text>[glutamine synthetase]-O(4)-(5'-adenylyl)-L-tyrosine + phosphate = [glutamine synthetase]-L-tyrosine + ADP</text>
        <dbReference type="Rhea" id="RHEA:43716"/>
        <dbReference type="Rhea" id="RHEA-COMP:10660"/>
        <dbReference type="Rhea" id="RHEA-COMP:10661"/>
        <dbReference type="ChEBI" id="CHEBI:43474"/>
        <dbReference type="ChEBI" id="CHEBI:46858"/>
        <dbReference type="ChEBI" id="CHEBI:83624"/>
        <dbReference type="ChEBI" id="CHEBI:456216"/>
        <dbReference type="EC" id="2.7.7.89"/>
    </reaction>
</comment>
<organism evidence="10 11">
    <name type="scientific">Cohaesibacter gelatinilyticus</name>
    <dbReference type="NCBI Taxonomy" id="372072"/>
    <lineage>
        <taxon>Bacteria</taxon>
        <taxon>Pseudomonadati</taxon>
        <taxon>Pseudomonadota</taxon>
        <taxon>Alphaproteobacteria</taxon>
        <taxon>Hyphomicrobiales</taxon>
        <taxon>Cohaesibacteraceae</taxon>
    </lineage>
</organism>
<dbReference type="InterPro" id="IPR005190">
    <property type="entry name" value="GlnE_rpt_dom"/>
</dbReference>
<feature type="region of interest" description="Adenylyl transferase" evidence="7">
    <location>
        <begin position="481"/>
        <end position="1000"/>
    </location>
</feature>
<dbReference type="EC" id="2.7.7.42" evidence="7"/>
<dbReference type="EC" id="2.7.7.89" evidence="7"/>
<keyword evidence="4 7" id="KW-0067">ATP-binding</keyword>
<keyword evidence="6 7" id="KW-0511">Multifunctional enzyme</keyword>